<keyword evidence="2 8" id="KW-0963">Cytoplasm</keyword>
<dbReference type="NCBIfam" id="TIGR00362">
    <property type="entry name" value="DnaA"/>
    <property type="match status" value="1"/>
</dbReference>
<dbReference type="InterPro" id="IPR003593">
    <property type="entry name" value="AAA+_ATPase"/>
</dbReference>
<evidence type="ECO:0000256" key="5">
    <source>
        <dbReference type="ARBA" id="ARBA00022840"/>
    </source>
</evidence>
<comment type="subcellular location">
    <subcellularLocation>
        <location evidence="8">Cytoplasm</location>
    </subcellularLocation>
</comment>
<feature type="domain" description="Chromosomal replication initiator DnaA C-terminal" evidence="13">
    <location>
        <begin position="345"/>
        <end position="414"/>
    </location>
</feature>
<evidence type="ECO:0000256" key="3">
    <source>
        <dbReference type="ARBA" id="ARBA00022705"/>
    </source>
</evidence>
<comment type="caution">
    <text evidence="8">Lacks conserved residue(s) required for the propagation of feature annotation.</text>
</comment>
<dbReference type="SMART" id="SM00382">
    <property type="entry name" value="AAA"/>
    <property type="match status" value="1"/>
</dbReference>
<dbReference type="PRINTS" id="PR00051">
    <property type="entry name" value="DNAA"/>
</dbReference>
<evidence type="ECO:0000256" key="6">
    <source>
        <dbReference type="ARBA" id="ARBA00023121"/>
    </source>
</evidence>
<keyword evidence="5 8" id="KW-0067">ATP-binding</keyword>
<keyword evidence="15" id="KW-1185">Reference proteome</keyword>
<dbReference type="Gene3D" id="3.40.50.300">
    <property type="entry name" value="P-loop containing nucleotide triphosphate hydrolases"/>
    <property type="match status" value="1"/>
</dbReference>
<evidence type="ECO:0000256" key="10">
    <source>
        <dbReference type="RuleBase" id="RU000577"/>
    </source>
</evidence>
<dbReference type="InterPro" id="IPR001957">
    <property type="entry name" value="Chromosome_initiator_DnaA"/>
</dbReference>
<organism evidence="14 15">
    <name type="scientific">Salinisphaera aquimarina</name>
    <dbReference type="NCBI Taxonomy" id="2094031"/>
    <lineage>
        <taxon>Bacteria</taxon>
        <taxon>Pseudomonadati</taxon>
        <taxon>Pseudomonadota</taxon>
        <taxon>Gammaproteobacteria</taxon>
        <taxon>Salinisphaerales</taxon>
        <taxon>Salinisphaeraceae</taxon>
        <taxon>Salinisphaera</taxon>
    </lineage>
</organism>
<keyword evidence="7 8" id="KW-0238">DNA-binding</keyword>
<evidence type="ECO:0000313" key="15">
    <source>
        <dbReference type="Proteomes" id="UP001595462"/>
    </source>
</evidence>
<dbReference type="PANTHER" id="PTHR30050:SF2">
    <property type="entry name" value="CHROMOSOMAL REPLICATION INITIATOR PROTEIN DNAA"/>
    <property type="match status" value="1"/>
</dbReference>
<dbReference type="Gene3D" id="3.30.300.180">
    <property type="match status" value="1"/>
</dbReference>
<dbReference type="InterPro" id="IPR013317">
    <property type="entry name" value="DnaA_dom"/>
</dbReference>
<comment type="subunit">
    <text evidence="8">Oligomerizes as a right-handed, spiral filament on DNA at oriC.</text>
</comment>
<evidence type="ECO:0000256" key="1">
    <source>
        <dbReference type="ARBA" id="ARBA00006583"/>
    </source>
</evidence>
<dbReference type="SUPFAM" id="SSF52540">
    <property type="entry name" value="P-loop containing nucleoside triphosphate hydrolases"/>
    <property type="match status" value="1"/>
</dbReference>
<evidence type="ECO:0000256" key="11">
    <source>
        <dbReference type="RuleBase" id="RU004227"/>
    </source>
</evidence>
<feature type="binding site" evidence="8">
    <location>
        <position position="147"/>
    </location>
    <ligand>
        <name>ATP</name>
        <dbReference type="ChEBI" id="CHEBI:30616"/>
    </ligand>
</feature>
<dbReference type="Pfam" id="PF00308">
    <property type="entry name" value="Bac_DnaA"/>
    <property type="match status" value="1"/>
</dbReference>
<dbReference type="RefSeq" id="WP_380688203.1">
    <property type="nucleotide sequence ID" value="NZ_JBHRSS010000003.1"/>
</dbReference>
<dbReference type="CDD" id="cd00009">
    <property type="entry name" value="AAA"/>
    <property type="match status" value="1"/>
</dbReference>
<evidence type="ECO:0000256" key="4">
    <source>
        <dbReference type="ARBA" id="ARBA00022741"/>
    </source>
</evidence>
<name>A0ABV7EPI9_9GAMM</name>
<dbReference type="HAMAP" id="MF_00377">
    <property type="entry name" value="DnaA_bact"/>
    <property type="match status" value="1"/>
</dbReference>
<evidence type="ECO:0000313" key="14">
    <source>
        <dbReference type="EMBL" id="MFC3103814.1"/>
    </source>
</evidence>
<protein>
    <recommendedName>
        <fullName evidence="8 9">Chromosomal replication initiator protein DnaA</fullName>
    </recommendedName>
</protein>
<evidence type="ECO:0000256" key="9">
    <source>
        <dbReference type="NCBIfam" id="TIGR00362"/>
    </source>
</evidence>
<dbReference type="InterPro" id="IPR020591">
    <property type="entry name" value="Chromosome_initiator_DnaA-like"/>
</dbReference>
<dbReference type="Gene3D" id="1.10.8.60">
    <property type="match status" value="1"/>
</dbReference>
<dbReference type="SMART" id="SM00760">
    <property type="entry name" value="Bac_DnaA_C"/>
    <property type="match status" value="1"/>
</dbReference>
<feature type="region of interest" description="Domain III, AAA+ region" evidence="8">
    <location>
        <begin position="101"/>
        <end position="317"/>
    </location>
</feature>
<feature type="domain" description="AAA+ ATPase" evidence="12">
    <location>
        <begin position="134"/>
        <end position="264"/>
    </location>
</feature>
<accession>A0ABV7EPI9</accession>
<gene>
    <name evidence="8 14" type="primary">dnaA</name>
    <name evidence="14" type="ORF">ACFOSU_07910</name>
</gene>
<evidence type="ECO:0000256" key="8">
    <source>
        <dbReference type="HAMAP-Rule" id="MF_00377"/>
    </source>
</evidence>
<feature type="binding site" evidence="8">
    <location>
        <position position="145"/>
    </location>
    <ligand>
        <name>ATP</name>
        <dbReference type="ChEBI" id="CHEBI:30616"/>
    </ligand>
</feature>
<keyword evidence="6 8" id="KW-0446">Lipid-binding</keyword>
<dbReference type="PANTHER" id="PTHR30050">
    <property type="entry name" value="CHROMOSOMAL REPLICATION INITIATOR PROTEIN DNAA"/>
    <property type="match status" value="1"/>
</dbReference>
<evidence type="ECO:0000259" key="13">
    <source>
        <dbReference type="SMART" id="SM00760"/>
    </source>
</evidence>
<comment type="caution">
    <text evidence="14">The sequence shown here is derived from an EMBL/GenBank/DDBJ whole genome shotgun (WGS) entry which is preliminary data.</text>
</comment>
<feature type="binding site" evidence="8">
    <location>
        <position position="148"/>
    </location>
    <ligand>
        <name>ATP</name>
        <dbReference type="ChEBI" id="CHEBI:30616"/>
    </ligand>
</feature>
<comment type="function">
    <text evidence="8 10">Plays an essential role in the initiation and regulation of chromosomal replication. ATP-DnaA binds to the origin of replication (oriC) to initiate formation of the DNA replication initiation complex once per cell cycle. Binds the DnaA box (a 9 base pair repeat at the origin) and separates the double-stranded (ds)DNA. Forms a right-handed helical filament on oriC DNA; dsDNA binds to the exterior of the filament while single-stranded (ss)DNA is stabiized in the filament's interior. The ATP-DnaA-oriC complex binds and stabilizes one strand of the AT-rich DNA unwinding element (DUE), permitting loading of DNA polymerase. After initiation quickly degrades to an ADP-DnaA complex that is not apt for DNA replication. Binds acidic phospholipids.</text>
</comment>
<dbReference type="InterPro" id="IPR027417">
    <property type="entry name" value="P-loop_NTPase"/>
</dbReference>
<keyword evidence="3 8" id="KW-0235">DNA replication</keyword>
<evidence type="ECO:0000256" key="2">
    <source>
        <dbReference type="ARBA" id="ARBA00022490"/>
    </source>
</evidence>
<dbReference type="InterPro" id="IPR018312">
    <property type="entry name" value="Chromosome_initiator_DnaA_CS"/>
</dbReference>
<evidence type="ECO:0000256" key="7">
    <source>
        <dbReference type="ARBA" id="ARBA00023125"/>
    </source>
</evidence>
<dbReference type="PROSITE" id="PS01008">
    <property type="entry name" value="DNAA"/>
    <property type="match status" value="1"/>
</dbReference>
<dbReference type="InterPro" id="IPR010921">
    <property type="entry name" value="Trp_repressor/repl_initiator"/>
</dbReference>
<feature type="region of interest" description="Domain I, interacts with DnaA modulators" evidence="8">
    <location>
        <begin position="1"/>
        <end position="83"/>
    </location>
</feature>
<dbReference type="CDD" id="cd06571">
    <property type="entry name" value="Bac_DnaA_C"/>
    <property type="match status" value="1"/>
</dbReference>
<comment type="domain">
    <text evidence="8">Domain I is involved in oligomerization and binding regulators, domain II is flexibile and of varying length in different bacteria, domain III forms the AAA+ region, while domain IV binds dsDNA.</text>
</comment>
<feature type="binding site" evidence="8">
    <location>
        <position position="149"/>
    </location>
    <ligand>
        <name>ATP</name>
        <dbReference type="ChEBI" id="CHEBI:30616"/>
    </ligand>
</feature>
<dbReference type="Pfam" id="PF11638">
    <property type="entry name" value="DnaA_N"/>
    <property type="match status" value="1"/>
</dbReference>
<feature type="region of interest" description="Domain IV, binds dsDNA" evidence="8">
    <location>
        <begin position="318"/>
        <end position="437"/>
    </location>
</feature>
<proteinExistence type="inferred from homology"/>
<dbReference type="Pfam" id="PF08299">
    <property type="entry name" value="Bac_DnaA_C"/>
    <property type="match status" value="1"/>
</dbReference>
<dbReference type="SUPFAM" id="SSF48295">
    <property type="entry name" value="TrpR-like"/>
    <property type="match status" value="1"/>
</dbReference>
<reference evidence="15" key="1">
    <citation type="journal article" date="2019" name="Int. J. Syst. Evol. Microbiol.">
        <title>The Global Catalogue of Microorganisms (GCM) 10K type strain sequencing project: providing services to taxonomists for standard genome sequencing and annotation.</title>
        <authorList>
            <consortium name="The Broad Institute Genomics Platform"/>
            <consortium name="The Broad Institute Genome Sequencing Center for Infectious Disease"/>
            <person name="Wu L."/>
            <person name="Ma J."/>
        </authorList>
    </citation>
    <scope>NUCLEOTIDE SEQUENCE [LARGE SCALE GENOMIC DNA]</scope>
    <source>
        <strain evidence="15">KCTC 52640</strain>
    </source>
</reference>
<dbReference type="EMBL" id="JBHRSS010000003">
    <property type="protein sequence ID" value="MFC3103814.1"/>
    <property type="molecule type" value="Genomic_DNA"/>
</dbReference>
<dbReference type="InterPro" id="IPR013159">
    <property type="entry name" value="DnaA_C"/>
</dbReference>
<comment type="similarity">
    <text evidence="1 8 11">Belongs to the DnaA family.</text>
</comment>
<dbReference type="InterPro" id="IPR038454">
    <property type="entry name" value="DnaA_N_sf"/>
</dbReference>
<dbReference type="Proteomes" id="UP001595462">
    <property type="component" value="Unassembled WGS sequence"/>
</dbReference>
<dbReference type="Gene3D" id="1.10.1750.10">
    <property type="match status" value="1"/>
</dbReference>
<keyword evidence="4 8" id="KW-0547">Nucleotide-binding</keyword>
<dbReference type="InterPro" id="IPR024633">
    <property type="entry name" value="DnaA_N_dom"/>
</dbReference>
<evidence type="ECO:0000259" key="12">
    <source>
        <dbReference type="SMART" id="SM00382"/>
    </source>
</evidence>
<sequence>MADSLWQRCLTHIETRLPEKDVNLWLRPLEASFSDDGLDLMAPNEVVRDQVERELRTPIANALNDLGEQPKRIRVLVGGGRKPAPSAVAEMPAVTPASRHNLDSRYTFEAFVQGKSNQIARAAAEQAANPDNIAYNPLLIYGGVGLGKTHLMQSVGNRLLTNNPRAKVAYVRSEHFVNEMITAIRHNRMDRFKAHYRSLDALLIDDIQFFANKDRSQEEFFHTFNSLLESNQRIVITCDRFPKEVEGLEDRLKSRFSWGLSVAVEPPELETRVAIMLSKAEYLGVTLPQEVAFFIAKRVRSNVRDLEGALHRLKASAQITGTPITVDFAKQALHDMLAVYDRLVTLENIQKTVAEYYKMRLGDLLGKKRTRSVARPRQLAMALAKELTNHSLPEIGQGFGGRDHTTVLHACRKIKELRETDARIEEDYINLSRTLTS</sequence>